<name>A0A7W8XUW7_9HYPH</name>
<proteinExistence type="predicted"/>
<evidence type="ECO:0000256" key="1">
    <source>
        <dbReference type="SAM" id="Phobius"/>
    </source>
</evidence>
<feature type="domain" description="SPW repeat-containing integral membrane" evidence="2">
    <location>
        <begin position="79"/>
        <end position="129"/>
    </location>
</feature>
<keyword evidence="1" id="KW-0472">Membrane</keyword>
<dbReference type="InterPro" id="IPR005530">
    <property type="entry name" value="SPW"/>
</dbReference>
<dbReference type="RefSeq" id="WP_210318940.1">
    <property type="nucleotide sequence ID" value="NZ_JACHBI010000010.1"/>
</dbReference>
<evidence type="ECO:0000313" key="3">
    <source>
        <dbReference type="EMBL" id="MBB5575966.1"/>
    </source>
</evidence>
<dbReference type="AlphaFoldDB" id="A0A7W8XUW7"/>
<keyword evidence="1" id="KW-1133">Transmembrane helix</keyword>
<evidence type="ECO:0000259" key="2">
    <source>
        <dbReference type="Pfam" id="PF03779"/>
    </source>
</evidence>
<dbReference type="EMBL" id="JACHBI010000010">
    <property type="protein sequence ID" value="MBB5575966.1"/>
    <property type="molecule type" value="Genomic_DNA"/>
</dbReference>
<dbReference type="Pfam" id="PF03779">
    <property type="entry name" value="SPW"/>
    <property type="match status" value="1"/>
</dbReference>
<feature type="transmembrane region" description="Helical" evidence="1">
    <location>
        <begin position="84"/>
        <end position="116"/>
    </location>
</feature>
<gene>
    <name evidence="3" type="ORF">GGD50_004601</name>
</gene>
<reference evidence="3 4" key="1">
    <citation type="submission" date="2020-08" db="EMBL/GenBank/DDBJ databases">
        <title>Genomic Encyclopedia of Type Strains, Phase IV (KMG-V): Genome sequencing to study the core and pangenomes of soil and plant-associated prokaryotes.</title>
        <authorList>
            <person name="Whitman W."/>
        </authorList>
    </citation>
    <scope>NUCLEOTIDE SEQUENCE [LARGE SCALE GENOMIC DNA]</scope>
    <source>
        <strain evidence="3 4">SEMIA 4064</strain>
    </source>
</reference>
<accession>A0A7W8XUW7</accession>
<evidence type="ECO:0000313" key="4">
    <source>
        <dbReference type="Proteomes" id="UP000549882"/>
    </source>
</evidence>
<keyword evidence="1" id="KW-0812">Transmembrane</keyword>
<keyword evidence="4" id="KW-1185">Reference proteome</keyword>
<feature type="transmembrane region" description="Helical" evidence="1">
    <location>
        <begin position="21"/>
        <end position="45"/>
    </location>
</feature>
<comment type="caution">
    <text evidence="3">The sequence shown here is derived from an EMBL/GenBank/DDBJ whole genome shotgun (WGS) entry which is preliminary data.</text>
</comment>
<sequence>MHARDMVFLLKPREHAMSHRNVSDYAASAIGTSLVVVSLAPAFLLPNLSGILAFSLNSGLCGLALLSSENALERYPREWERITLALWLAISPWLLGFHGVASTTWTSAICAALIFLPAAWTVSHPEEFAGAEVDIAQSRKR</sequence>
<dbReference type="Proteomes" id="UP000549882">
    <property type="component" value="Unassembled WGS sequence"/>
</dbReference>
<organism evidence="3 4">
    <name type="scientific">Rhizobium paranaense</name>
    <dbReference type="NCBI Taxonomy" id="1650438"/>
    <lineage>
        <taxon>Bacteria</taxon>
        <taxon>Pseudomonadati</taxon>
        <taxon>Pseudomonadota</taxon>
        <taxon>Alphaproteobacteria</taxon>
        <taxon>Hyphomicrobiales</taxon>
        <taxon>Rhizobiaceae</taxon>
        <taxon>Rhizobium/Agrobacterium group</taxon>
        <taxon>Rhizobium</taxon>
    </lineage>
</organism>
<protein>
    <recommendedName>
        <fullName evidence="2">SPW repeat-containing integral membrane domain-containing protein</fullName>
    </recommendedName>
</protein>